<dbReference type="Pfam" id="PF13673">
    <property type="entry name" value="Acetyltransf_10"/>
    <property type="match status" value="1"/>
</dbReference>
<dbReference type="STRING" id="223900.GCA_000821045_01533"/>
<accession>A0A1Q8TDD4</accession>
<dbReference type="SUPFAM" id="SSF55729">
    <property type="entry name" value="Acyl-CoA N-acyltransferases (Nat)"/>
    <property type="match status" value="1"/>
</dbReference>
<dbReference type="EMBL" id="MSDQ01000020">
    <property type="protein sequence ID" value="OLO11693.1"/>
    <property type="molecule type" value="Genomic_DNA"/>
</dbReference>
<sequence>MSERHITNGDWETLGSACSAIRKVVFIEEQNVPQSEEWDGRDPQCLHFLLQVDDRAVGTARLLPDGHIGRVAILEEARGQGLGLYLMEAILVAAREAGHHTVHLDAQTYAIPFYERLGFTAYGDEFLDANIPHYHMSLRFQ</sequence>
<dbReference type="Gene3D" id="3.40.630.30">
    <property type="match status" value="1"/>
</dbReference>
<dbReference type="PANTHER" id="PTHR13355">
    <property type="entry name" value="GLUCOSAMINE 6-PHOSPHATE N-ACETYLTRANSFERASE"/>
    <property type="match status" value="1"/>
</dbReference>
<feature type="domain" description="N-acetyltransferase" evidence="1">
    <location>
        <begin position="1"/>
        <end position="141"/>
    </location>
</feature>
<dbReference type="InterPro" id="IPR016181">
    <property type="entry name" value="Acyl_CoA_acyltransferase"/>
</dbReference>
<dbReference type="GO" id="GO:0004343">
    <property type="term" value="F:glucosamine 6-phosphate N-acetyltransferase activity"/>
    <property type="evidence" value="ECO:0007669"/>
    <property type="project" value="TreeGrafter"/>
</dbReference>
<organism evidence="2 3">
    <name type="scientific">Chromohalobacter japonicus</name>
    <dbReference type="NCBI Taxonomy" id="223900"/>
    <lineage>
        <taxon>Bacteria</taxon>
        <taxon>Pseudomonadati</taxon>
        <taxon>Pseudomonadota</taxon>
        <taxon>Gammaproteobacteria</taxon>
        <taxon>Oceanospirillales</taxon>
        <taxon>Halomonadaceae</taxon>
        <taxon>Chromohalobacter</taxon>
    </lineage>
</organism>
<comment type="caution">
    <text evidence="2">The sequence shown here is derived from an EMBL/GenBank/DDBJ whole genome shotgun (WGS) entry which is preliminary data.</text>
</comment>
<protein>
    <submittedName>
        <fullName evidence="2">GNAT family N-acetyltransferase</fullName>
    </submittedName>
</protein>
<evidence type="ECO:0000259" key="1">
    <source>
        <dbReference type="PROSITE" id="PS51186"/>
    </source>
</evidence>
<dbReference type="InterPro" id="IPR000182">
    <property type="entry name" value="GNAT_dom"/>
</dbReference>
<evidence type="ECO:0000313" key="3">
    <source>
        <dbReference type="Proteomes" id="UP000186806"/>
    </source>
</evidence>
<evidence type="ECO:0000313" key="2">
    <source>
        <dbReference type="EMBL" id="OLO11693.1"/>
    </source>
</evidence>
<proteinExistence type="predicted"/>
<keyword evidence="2" id="KW-0808">Transferase</keyword>
<dbReference type="AlphaFoldDB" id="A0A1Q8TDD4"/>
<name>A0A1Q8TDD4_9GAMM</name>
<gene>
    <name evidence="2" type="ORF">BTW10_08680</name>
</gene>
<dbReference type="Proteomes" id="UP000186806">
    <property type="component" value="Unassembled WGS sequence"/>
</dbReference>
<dbReference type="RefSeq" id="WP_075369064.1">
    <property type="nucleotide sequence ID" value="NZ_MSDQ01000020.1"/>
</dbReference>
<dbReference type="PANTHER" id="PTHR13355:SF11">
    <property type="entry name" value="GLUCOSAMINE 6-PHOSPHATE N-ACETYLTRANSFERASE"/>
    <property type="match status" value="1"/>
</dbReference>
<dbReference type="InterPro" id="IPR039143">
    <property type="entry name" value="GNPNAT1-like"/>
</dbReference>
<reference evidence="2 3" key="1">
    <citation type="submission" date="2016-12" db="EMBL/GenBank/DDBJ databases">
        <title>Draft genome sequences of strains Salinicola socius SMB35, Salinicola sp. MH3R3-1 and Chromohalobacter sp. SMB17 from the Verkhnekamsk potash mining region of Russia.</title>
        <authorList>
            <person name="Mavrodi D.V."/>
            <person name="Olsson B.E."/>
            <person name="Korsakova E.S."/>
            <person name="Pyankova A."/>
            <person name="Mavrodi O.V."/>
            <person name="Plotnikova E.G."/>
        </authorList>
    </citation>
    <scope>NUCLEOTIDE SEQUENCE [LARGE SCALE GENOMIC DNA]</scope>
    <source>
        <strain evidence="2 3">SMB17</strain>
    </source>
</reference>
<dbReference type="CDD" id="cd04301">
    <property type="entry name" value="NAT_SF"/>
    <property type="match status" value="1"/>
</dbReference>
<dbReference type="PROSITE" id="PS51186">
    <property type="entry name" value="GNAT"/>
    <property type="match status" value="1"/>
</dbReference>
<keyword evidence="3" id="KW-1185">Reference proteome</keyword>